<dbReference type="GeneTree" id="ENSGT01010000222906"/>
<evidence type="ECO:0000313" key="3">
    <source>
        <dbReference type="Proteomes" id="UP000694540"/>
    </source>
</evidence>
<evidence type="ECO:0000313" key="2">
    <source>
        <dbReference type="Ensembl" id="ENSCWAP00000002354.1"/>
    </source>
</evidence>
<name>A0A8C3VIP9_9CETA</name>
<dbReference type="Ensembl" id="ENSCWAT00000002567.1">
    <property type="protein sequence ID" value="ENSCWAP00000002354.1"/>
    <property type="gene ID" value="ENSCWAG00000001901.1"/>
</dbReference>
<keyword evidence="3" id="KW-1185">Reference proteome</keyword>
<organism evidence="2 3">
    <name type="scientific">Catagonus wagneri</name>
    <name type="common">Chacoan peccary</name>
    <dbReference type="NCBI Taxonomy" id="51154"/>
    <lineage>
        <taxon>Eukaryota</taxon>
        <taxon>Metazoa</taxon>
        <taxon>Chordata</taxon>
        <taxon>Craniata</taxon>
        <taxon>Vertebrata</taxon>
        <taxon>Euteleostomi</taxon>
        <taxon>Mammalia</taxon>
        <taxon>Eutheria</taxon>
        <taxon>Laurasiatheria</taxon>
        <taxon>Artiodactyla</taxon>
        <taxon>Suina</taxon>
        <taxon>Tayassuidae</taxon>
        <taxon>Catagonus</taxon>
    </lineage>
</organism>
<reference evidence="2" key="1">
    <citation type="submission" date="2025-08" db="UniProtKB">
        <authorList>
            <consortium name="Ensembl"/>
        </authorList>
    </citation>
    <scope>IDENTIFICATION</scope>
</reference>
<protein>
    <submittedName>
        <fullName evidence="2">Uncharacterized protein</fullName>
    </submittedName>
</protein>
<evidence type="ECO:0000256" key="1">
    <source>
        <dbReference type="SAM" id="MobiDB-lite"/>
    </source>
</evidence>
<reference evidence="2" key="2">
    <citation type="submission" date="2025-09" db="UniProtKB">
        <authorList>
            <consortium name="Ensembl"/>
        </authorList>
    </citation>
    <scope>IDENTIFICATION</scope>
</reference>
<accession>A0A8C3VIP9</accession>
<dbReference type="AlphaFoldDB" id="A0A8C3VIP9"/>
<proteinExistence type="predicted"/>
<dbReference type="Proteomes" id="UP000694540">
    <property type="component" value="Unplaced"/>
</dbReference>
<feature type="compositionally biased region" description="Polar residues" evidence="1">
    <location>
        <begin position="45"/>
        <end position="54"/>
    </location>
</feature>
<sequence length="68" mass="8002">MRNNHNQLHLPTSNRLKITNRLLFSKPHRPCNCSYPHSNSLKLYRSNSPNNRSQPHILHTILPSKHKL</sequence>
<feature type="region of interest" description="Disordered" evidence="1">
    <location>
        <begin position="45"/>
        <end position="68"/>
    </location>
</feature>